<dbReference type="Proteomes" id="UP000615446">
    <property type="component" value="Unassembled WGS sequence"/>
</dbReference>
<comment type="caution">
    <text evidence="7">The sequence shown here is derived from an EMBL/GenBank/DDBJ whole genome shotgun (WGS) entry which is preliminary data.</text>
</comment>
<organism evidence="7 9">
    <name type="scientific">Rhizophagus clarus</name>
    <dbReference type="NCBI Taxonomy" id="94130"/>
    <lineage>
        <taxon>Eukaryota</taxon>
        <taxon>Fungi</taxon>
        <taxon>Fungi incertae sedis</taxon>
        <taxon>Mucoromycota</taxon>
        <taxon>Glomeromycotina</taxon>
        <taxon>Glomeromycetes</taxon>
        <taxon>Glomerales</taxon>
        <taxon>Glomeraceae</taxon>
        <taxon>Rhizophagus</taxon>
    </lineage>
</organism>
<dbReference type="Pfam" id="PF00012">
    <property type="entry name" value="HSP70"/>
    <property type="match status" value="1"/>
</dbReference>
<proteinExistence type="predicted"/>
<keyword evidence="1" id="KW-0547">Nucleotide-binding</keyword>
<feature type="region of interest" description="Disordered" evidence="5">
    <location>
        <begin position="831"/>
        <end position="897"/>
    </location>
</feature>
<evidence type="ECO:0000313" key="9">
    <source>
        <dbReference type="Proteomes" id="UP000247702"/>
    </source>
</evidence>
<dbReference type="InterPro" id="IPR029048">
    <property type="entry name" value="HSP70_C_sf"/>
</dbReference>
<dbReference type="STRING" id="94130.A0A2Z6QJE1"/>
<dbReference type="CDD" id="cd10230">
    <property type="entry name" value="ASKHA_NBD_HSP70_HYOU1"/>
    <property type="match status" value="1"/>
</dbReference>
<evidence type="ECO:0000313" key="7">
    <source>
        <dbReference type="EMBL" id="GBB90220.1"/>
    </source>
</evidence>
<gene>
    <name evidence="8" type="ORF">RCL2_001391600</name>
    <name evidence="7" type="ORF">RclHR1_01710020</name>
</gene>
<keyword evidence="6" id="KW-0732">Signal</keyword>
<keyword evidence="3" id="KW-0067">ATP-binding</keyword>
<dbReference type="Gene3D" id="3.30.30.30">
    <property type="match status" value="1"/>
</dbReference>
<dbReference type="SUPFAM" id="SSF53067">
    <property type="entry name" value="Actin-like ATPase domain"/>
    <property type="match status" value="2"/>
</dbReference>
<dbReference type="GO" id="GO:0030968">
    <property type="term" value="P:endoplasmic reticulum unfolded protein response"/>
    <property type="evidence" value="ECO:0007669"/>
    <property type="project" value="TreeGrafter"/>
</dbReference>
<feature type="compositionally biased region" description="Basic and acidic residues" evidence="5">
    <location>
        <begin position="880"/>
        <end position="897"/>
    </location>
</feature>
<name>A0A2Z6QJE1_9GLOM</name>
<dbReference type="InterPro" id="IPR043129">
    <property type="entry name" value="ATPase_NBD"/>
</dbReference>
<dbReference type="Gene3D" id="3.90.640.10">
    <property type="entry name" value="Actin, Chain A, domain 4"/>
    <property type="match status" value="1"/>
</dbReference>
<dbReference type="GO" id="GO:0140662">
    <property type="term" value="F:ATP-dependent protein folding chaperone"/>
    <property type="evidence" value="ECO:0007669"/>
    <property type="project" value="InterPro"/>
</dbReference>
<dbReference type="EMBL" id="BLAL01000162">
    <property type="protein sequence ID" value="GES86881.1"/>
    <property type="molecule type" value="Genomic_DNA"/>
</dbReference>
<evidence type="ECO:0000256" key="6">
    <source>
        <dbReference type="SAM" id="SignalP"/>
    </source>
</evidence>
<feature type="signal peptide" evidence="6">
    <location>
        <begin position="1"/>
        <end position="23"/>
    </location>
</feature>
<dbReference type="InterPro" id="IPR029047">
    <property type="entry name" value="HSP70_peptide-bd_sf"/>
</dbReference>
<dbReference type="FunFam" id="1.20.1270.10:FF:000002">
    <property type="entry name" value="Heat shock 70 kDa protein 4"/>
    <property type="match status" value="1"/>
</dbReference>
<keyword evidence="9" id="KW-1185">Reference proteome</keyword>
<feature type="chain" id="PRO_5044073127" evidence="6">
    <location>
        <begin position="24"/>
        <end position="897"/>
    </location>
</feature>
<sequence>MKYHFIILFIILIALFALSLIEAAVIAIDYGTDWFKVALVKPGIPLDIVLNRDSKRKTQSALTIRGEERIYGSDAINLGARFPLNTYFSIKKVLGRLVDDQTVKNYQSVFPNKIIPDPIRGTVVFQHNETTTFTVEEILAMQFSHAKEQAEATAQEAIKDVVITVPSYYNQFERQAILDAADLAGLHVLSLVNDVTAVGLNYAISHHTSFTEEPQYHLFYDMGAGSTKACLISFKTSNVNDVGRFNKTIINLDVLSVGYDRSLGGQEFDIRLQKHFAEEFDKKFSGKLKSSIFTSERAMTRLYKEANRIKQILSANTDAIASLENLHEEHDFRLSITRRELEKMTIDLRKRVGGPIKTALDNAKLTLDSIKSCVLVGGGVRVPSIQAELKDVVGEDKIAQNVNGDEAAVLGAAFRGAGLSRQFKVKEIKVKDITPYPIEVTHSSEPKESEDGTLKSKEYHTVLFNQFTAVGTRKIMSFPRTSDFNFSLNYAISDEITKDFGPANVAIAKITGLTTAIKQFNDVGVERPKVKVSLQLSESGIVSVIDAIATIEHQSFTDKFRSFFGVNGNKSEESIKEVPLPDETTSSFVNSSEPTPETNKTQDNVTEPTQKQTKIETINLNLDIEYVGIKPLGKNEKAESIKRLREMDVSDLQRRTREEARNNLESFVYRVRDFLQNEEVLQVSTESQRTELSSKLSETSDWLYEEGEEAQTVEFRTRLNDLKLLEQPIAYRREERIKLPNAIFKLKNVINSTRDFVDEIKTNTTAENRYHTDEEFDKLLSICGKVEKWLNEKLELQGKTPPHANPILITIDIDKKLNEIEREFLILVSKKPPRKPKSSAKTTKTTDAETTTVDEQSASSEGSSATESVSQSTVTSVTFESEKTEKPTTSTTKHEEL</sequence>
<dbReference type="Gene3D" id="3.30.420.40">
    <property type="match status" value="2"/>
</dbReference>
<dbReference type="AlphaFoldDB" id="A0A2Z6QJE1"/>
<dbReference type="Gene3D" id="1.20.1270.10">
    <property type="match status" value="1"/>
</dbReference>
<evidence type="ECO:0000256" key="2">
    <source>
        <dbReference type="ARBA" id="ARBA00022824"/>
    </source>
</evidence>
<dbReference type="GO" id="GO:0005524">
    <property type="term" value="F:ATP binding"/>
    <property type="evidence" value="ECO:0007669"/>
    <property type="project" value="UniProtKB-KW"/>
</dbReference>
<dbReference type="OrthoDB" id="10262720at2759"/>
<evidence type="ECO:0000256" key="1">
    <source>
        <dbReference type="ARBA" id="ARBA00022741"/>
    </source>
</evidence>
<dbReference type="GO" id="GO:0034663">
    <property type="term" value="C:endoplasmic reticulum chaperone complex"/>
    <property type="evidence" value="ECO:0007669"/>
    <property type="project" value="TreeGrafter"/>
</dbReference>
<reference evidence="7 9" key="1">
    <citation type="submission" date="2017-11" db="EMBL/GenBank/DDBJ databases">
        <title>The genome of Rhizophagus clarus HR1 reveals common genetic basis of auxotrophy among arbuscular mycorrhizal fungi.</title>
        <authorList>
            <person name="Kobayashi Y."/>
        </authorList>
    </citation>
    <scope>NUCLEOTIDE SEQUENCE [LARGE SCALE GENOMIC DNA]</scope>
    <source>
        <strain evidence="7 9">HR1</strain>
    </source>
</reference>
<dbReference type="PANTHER" id="PTHR45639:SF3">
    <property type="entry name" value="HYPOXIA UP-REGULATED PROTEIN 1"/>
    <property type="match status" value="1"/>
</dbReference>
<feature type="compositionally biased region" description="Polar residues" evidence="5">
    <location>
        <begin position="583"/>
        <end position="611"/>
    </location>
</feature>
<reference evidence="8" key="2">
    <citation type="submission" date="2019-10" db="EMBL/GenBank/DDBJ databases">
        <title>Conservation and host-specific expression of non-tandemly repeated heterogenous ribosome RNA gene in arbuscular mycorrhizal fungi.</title>
        <authorList>
            <person name="Maeda T."/>
            <person name="Kobayashi Y."/>
            <person name="Nakagawa T."/>
            <person name="Ezawa T."/>
            <person name="Yamaguchi K."/>
            <person name="Bino T."/>
            <person name="Nishimoto Y."/>
            <person name="Shigenobu S."/>
            <person name="Kawaguchi M."/>
        </authorList>
    </citation>
    <scope>NUCLEOTIDE SEQUENCE</scope>
    <source>
        <strain evidence="8">HR1</strain>
    </source>
</reference>
<dbReference type="PRINTS" id="PR00301">
    <property type="entry name" value="HEATSHOCK70"/>
</dbReference>
<dbReference type="SUPFAM" id="SSF100920">
    <property type="entry name" value="Heat shock protein 70kD (HSP70), peptide-binding domain"/>
    <property type="match status" value="1"/>
</dbReference>
<dbReference type="SUPFAM" id="SSF100934">
    <property type="entry name" value="Heat shock protein 70kD (HSP70), C-terminal subdomain"/>
    <property type="match status" value="1"/>
</dbReference>
<evidence type="ECO:0000313" key="8">
    <source>
        <dbReference type="EMBL" id="GES86881.1"/>
    </source>
</evidence>
<evidence type="ECO:0000256" key="5">
    <source>
        <dbReference type="SAM" id="MobiDB-lite"/>
    </source>
</evidence>
<dbReference type="InterPro" id="IPR013126">
    <property type="entry name" value="Hsp_70_fam"/>
</dbReference>
<feature type="compositionally biased region" description="Low complexity" evidence="5">
    <location>
        <begin position="839"/>
        <end position="879"/>
    </location>
</feature>
<dbReference type="Gene3D" id="2.60.34.10">
    <property type="entry name" value="Substrate Binding Domain Of DNAk, Chain A, domain 1"/>
    <property type="match status" value="1"/>
</dbReference>
<accession>A0A2Z6QJE1</accession>
<dbReference type="EMBL" id="BEXD01000791">
    <property type="protein sequence ID" value="GBB90220.1"/>
    <property type="molecule type" value="Genomic_DNA"/>
</dbReference>
<dbReference type="Proteomes" id="UP000247702">
    <property type="component" value="Unassembled WGS sequence"/>
</dbReference>
<dbReference type="PANTHER" id="PTHR45639">
    <property type="entry name" value="HSC70CB, ISOFORM G-RELATED"/>
    <property type="match status" value="1"/>
</dbReference>
<evidence type="ECO:0000256" key="4">
    <source>
        <dbReference type="ARBA" id="ARBA00023186"/>
    </source>
</evidence>
<keyword evidence="2" id="KW-0256">Endoplasmic reticulum</keyword>
<evidence type="ECO:0000256" key="3">
    <source>
        <dbReference type="ARBA" id="ARBA00022840"/>
    </source>
</evidence>
<keyword evidence="4" id="KW-0143">Chaperone</keyword>
<protein>
    <submittedName>
        <fullName evidence="8">Actin-like ATPase domain-containing protein</fullName>
    </submittedName>
</protein>
<dbReference type="FunFam" id="3.90.640.10:FF:000004">
    <property type="entry name" value="Heat shock 70 kDa protein 4"/>
    <property type="match status" value="1"/>
</dbReference>
<feature type="region of interest" description="Disordered" evidence="5">
    <location>
        <begin position="574"/>
        <end position="611"/>
    </location>
</feature>